<dbReference type="InterPro" id="IPR056365">
    <property type="entry name" value="NAD-GDH_2nd"/>
</dbReference>
<dbReference type="OrthoDB" id="184415at2759"/>
<dbReference type="Pfam" id="PF23147">
    <property type="entry name" value="GDH2_N"/>
    <property type="match status" value="1"/>
</dbReference>
<dbReference type="GO" id="GO:0006538">
    <property type="term" value="P:L-glutamate catabolic process"/>
    <property type="evidence" value="ECO:0007669"/>
    <property type="project" value="TreeGrafter"/>
</dbReference>
<dbReference type="SMART" id="SM00248">
    <property type="entry name" value="ANK"/>
    <property type="match status" value="3"/>
</dbReference>
<evidence type="ECO:0000256" key="2">
    <source>
        <dbReference type="ARBA" id="ARBA00023002"/>
    </source>
</evidence>
<dbReference type="FunCoup" id="C5LBR2">
    <property type="interactions" value="30"/>
</dbReference>
<keyword evidence="2" id="KW-0560">Oxidoreductase</keyword>
<dbReference type="RefSeq" id="XP_002774067.1">
    <property type="nucleotide sequence ID" value="XM_002774021.1"/>
</dbReference>
<evidence type="ECO:0000256" key="4">
    <source>
        <dbReference type="PROSITE-ProRule" id="PRU00023"/>
    </source>
</evidence>
<dbReference type="Proteomes" id="UP000007800">
    <property type="component" value="Unassembled WGS sequence"/>
</dbReference>
<dbReference type="GO" id="GO:0005739">
    <property type="term" value="C:mitochondrion"/>
    <property type="evidence" value="ECO:0007669"/>
    <property type="project" value="TreeGrafter"/>
</dbReference>
<name>C5LBR2_PERM5</name>
<organism evidence="8">
    <name type="scientific">Perkinsus marinus (strain ATCC 50983 / TXsc)</name>
    <dbReference type="NCBI Taxonomy" id="423536"/>
    <lineage>
        <taxon>Eukaryota</taxon>
        <taxon>Sar</taxon>
        <taxon>Alveolata</taxon>
        <taxon>Perkinsozoa</taxon>
        <taxon>Perkinsea</taxon>
        <taxon>Perkinsida</taxon>
        <taxon>Perkinsidae</taxon>
        <taxon>Perkinsus</taxon>
    </lineage>
</organism>
<evidence type="ECO:0000259" key="6">
    <source>
        <dbReference type="SMART" id="SM00839"/>
    </source>
</evidence>
<evidence type="ECO:0000256" key="5">
    <source>
        <dbReference type="SAM" id="MobiDB-lite"/>
    </source>
</evidence>
<dbReference type="SUPFAM" id="SSF53223">
    <property type="entry name" value="Aminoacid dehydrogenase-like, N-terminal domain"/>
    <property type="match status" value="1"/>
</dbReference>
<dbReference type="Gene3D" id="3.40.50.720">
    <property type="entry name" value="NAD(P)-binding Rossmann-like Domain"/>
    <property type="match status" value="1"/>
</dbReference>
<sequence>MVHQGEEAPCTYNVSALLEASFRGDVDGMKAILAANPTMTVNDQDYDNRSPLHLAAAGGRIEAVKFLIESGAVLKTDRFGMLPLHDAVMNDHPDICDMLAGLDLFDADGMCYLSPSQLELLKDQLGSYSAEISLTVEELEAKMKEIFGIILKEGVFAARRLWIEIQYYFIDLGLHPKYFKDFTSAQIARHIHSLLAARKIAQTTKSDFIHFEIEEPESAFFLATLDPSRVWETERKVVNYISHFRSDDAVSMVFMRSGKSPNQDDGGMPLGIFIVNKTHFQPGVIESKGVADEENIKVVASERFLQSKTEENQQFYQSLVHETMATRNAVVRIIEPPSHMVTKAGAKIVQFAAYDAERRGRVYLLEVNECLRSHDVMPKRMYVESFANGIVTYHMYFDPVSTVDDLEKLAQTLRYASHFKHSPKKSALVWDLVLKNEITPEHAIYLISAAKFVFSFFPKETHEYLDLVEFFKSNQAMKSKLDEMFLQTMSNSITYERIYDALSTHYALTLPMFEDFSKIATGECKPFHNDELERRIDEEVWSRFDGKILKTLLKLNAHLQMTNFFKAGTAAAIAMRFDGRVVSDRPKSLFPVIPHAVYLIVGRNFYGFHIRFRDIARGGIRMILSRNRQVYSKNCATLLEENYNLALTQQLKNKDIPEGGSKGTILLDLDDQHLQTSGRDAFNKYIDALLDCMMCEETGLASHLSREEILFFGPDENTAGFMDLGAYRAKARGYPYWKALTTGKSTKLGGVPHDKYGMTTNSIHEYVLQLLDALDIQESSVTKVMTGGPDGDLGSNEILISKDNTIAICDGSGVLYDPEGLNRDELTRLARERIPVSNFDRSKLSANPKSFLVTVDDADVTLPNGQHFKTGVEVRNTFTSLEYCSADLFVPCGGRPATVNMGNVQDMFHPSTKQPKFKFIVEGANLFFTDDARRVMEDAGVHLFKDSSTNKGGVTSSSLEVFAALCMAPNDHEKNLTVKDPNSDPPEFYEQYAQEIISVIRHNAKMEFNAIWTANHEVMAADGSGFINKIDASAMLSRKINHLKAYIMEVLETEEPDDQWIVRAVLRRCVPRLLLVHCGLDGILERTPEAYILAMVATWIANTFVYKFGLNSSEFAFYQFMRSLEESSGGEVTPASMERPRHLGSFSL</sequence>
<dbReference type="GeneID" id="9064612"/>
<dbReference type="InterPro" id="IPR046346">
    <property type="entry name" value="Aminoacid_DH-like_N_sf"/>
</dbReference>
<dbReference type="AlphaFoldDB" id="C5LBR2"/>
<dbReference type="InterPro" id="IPR002110">
    <property type="entry name" value="Ankyrin_rpt"/>
</dbReference>
<evidence type="ECO:0000313" key="7">
    <source>
        <dbReference type="EMBL" id="EER05883.1"/>
    </source>
</evidence>
<evidence type="ECO:0000313" key="8">
    <source>
        <dbReference type="Proteomes" id="UP000007800"/>
    </source>
</evidence>
<dbReference type="SUPFAM" id="SSF51735">
    <property type="entry name" value="NAD(P)-binding Rossmann-fold domains"/>
    <property type="match status" value="1"/>
</dbReference>
<keyword evidence="8" id="KW-1185">Reference proteome</keyword>
<dbReference type="SUPFAM" id="SSF48403">
    <property type="entry name" value="Ankyrin repeat"/>
    <property type="match status" value="1"/>
</dbReference>
<comment type="similarity">
    <text evidence="1">Belongs to the Glu/Leu/Phe/Val dehydrogenases family.</text>
</comment>
<dbReference type="PROSITE" id="PS50088">
    <property type="entry name" value="ANK_REPEAT"/>
    <property type="match status" value="1"/>
</dbReference>
<dbReference type="PANTHER" id="PTHR11606">
    <property type="entry name" value="GLUTAMATE DEHYDROGENASE"/>
    <property type="match status" value="1"/>
</dbReference>
<dbReference type="Gene3D" id="1.25.40.20">
    <property type="entry name" value="Ankyrin repeat-containing domain"/>
    <property type="match status" value="1"/>
</dbReference>
<dbReference type="Pfam" id="PF12796">
    <property type="entry name" value="Ank_2"/>
    <property type="match status" value="1"/>
</dbReference>
<reference evidence="7 8" key="1">
    <citation type="submission" date="2008-07" db="EMBL/GenBank/DDBJ databases">
        <authorList>
            <person name="El-Sayed N."/>
            <person name="Caler E."/>
            <person name="Inman J."/>
            <person name="Amedeo P."/>
            <person name="Hass B."/>
            <person name="Wortman J."/>
        </authorList>
    </citation>
    <scope>NUCLEOTIDE SEQUENCE [LARGE SCALE GENOMIC DNA]</scope>
    <source>
        <strain evidence="8">ATCC 50983 / TXsc</strain>
    </source>
</reference>
<dbReference type="Pfam" id="PF00208">
    <property type="entry name" value="ELFV_dehydrog"/>
    <property type="match status" value="1"/>
</dbReference>
<dbReference type="EMBL" id="GG680918">
    <property type="protein sequence ID" value="EER05883.1"/>
    <property type="molecule type" value="Genomic_DNA"/>
</dbReference>
<dbReference type="OMA" id="FPKEQYA"/>
<dbReference type="PANTHER" id="PTHR11606:SF24">
    <property type="entry name" value="NAD-SPECIFIC GLUTAMATE DEHYDROGENASE"/>
    <property type="match status" value="1"/>
</dbReference>
<dbReference type="InterPro" id="IPR036291">
    <property type="entry name" value="NAD(P)-bd_dom_sf"/>
</dbReference>
<evidence type="ECO:0000256" key="1">
    <source>
        <dbReference type="ARBA" id="ARBA00006382"/>
    </source>
</evidence>
<dbReference type="Pfam" id="PF23152">
    <property type="entry name" value="GDH_2nd"/>
    <property type="match status" value="1"/>
</dbReference>
<dbReference type="GO" id="GO:0004352">
    <property type="term" value="F:glutamate dehydrogenase (NAD+) activity"/>
    <property type="evidence" value="ECO:0007669"/>
    <property type="project" value="TreeGrafter"/>
</dbReference>
<accession>C5LBR2</accession>
<dbReference type="InParanoid" id="C5LBR2"/>
<evidence type="ECO:0000256" key="3">
    <source>
        <dbReference type="ARBA" id="ARBA00023027"/>
    </source>
</evidence>
<keyword evidence="4" id="KW-0040">ANK repeat</keyword>
<feature type="repeat" description="ANK" evidence="4">
    <location>
        <begin position="47"/>
        <end position="72"/>
    </location>
</feature>
<keyword evidence="3" id="KW-0520">NAD</keyword>
<proteinExistence type="inferred from homology"/>
<protein>
    <submittedName>
        <fullName evidence="7">NAD-specific glutamate dehydrogenase, putative</fullName>
    </submittedName>
</protein>
<dbReference type="InterPro" id="IPR036770">
    <property type="entry name" value="Ankyrin_rpt-contain_sf"/>
</dbReference>
<dbReference type="SMART" id="SM00839">
    <property type="entry name" value="ELFV_dehydrog"/>
    <property type="match status" value="1"/>
</dbReference>
<dbReference type="InterPro" id="IPR055480">
    <property type="entry name" value="NAD-GDH_N"/>
</dbReference>
<dbReference type="InterPro" id="IPR006096">
    <property type="entry name" value="Glu/Leu/Phe/Val/Trp_DH_C"/>
</dbReference>
<gene>
    <name evidence="7" type="ORF">Pmar_PMAR011939</name>
</gene>
<dbReference type="PROSITE" id="PS50297">
    <property type="entry name" value="ANK_REP_REGION"/>
    <property type="match status" value="1"/>
</dbReference>
<feature type="region of interest" description="Disordered" evidence="5">
    <location>
        <begin position="1129"/>
        <end position="1148"/>
    </location>
</feature>
<feature type="domain" description="Glutamate/phenylalanine/leucine/valine/L-tryptophan dehydrogenase C-terminal" evidence="6">
    <location>
        <begin position="750"/>
        <end position="1023"/>
    </location>
</feature>